<accession>A0ABT1ZN19</accession>
<evidence type="ECO:0000313" key="2">
    <source>
        <dbReference type="Proteomes" id="UP001204151"/>
    </source>
</evidence>
<dbReference type="Gene3D" id="3.40.50.12580">
    <property type="match status" value="1"/>
</dbReference>
<dbReference type="EMBL" id="JANUGW010000004">
    <property type="protein sequence ID" value="MCS0581291.1"/>
    <property type="molecule type" value="Genomic_DNA"/>
</dbReference>
<evidence type="ECO:0000313" key="1">
    <source>
        <dbReference type="EMBL" id="MCS0581291.1"/>
    </source>
</evidence>
<sequence>MQQELSLRQVLAIEDEPGLEGFVCPDTGVPLWMLIRTAFTRMVMSDRLYGTALESESGDNGALGGASRVTKATRIARAFLHNAVTATGTTPIVVMSSGARLGWQEDHYYNYLGEYFVDVAPQSTLLIEEMFKWRWPFPRRHRNVLLHTPLRVVGSLSGRRNAARYLESSEALVDLAFARARALFDYEASDVQRAWMIRLCRTAAGSLPTRIASYRRLLGRSGAKLLVKEEACYGGPDNVSAMVAAHQLGITTAEYQHGSISAGHNVYNFGLALVDNAAIRNVLPEYFLSYGPWWSDQINAPVKYVAIGSPHRSAVLGDVGNAAVSRSVLLLGDGVETEQYLSLANTLAERLAGSFDVVFRPHPLERAAILAKHPDLMVGMVSIDRNQDIYQSFKKSCAVVSEVSTGLFEAVGLVENIFIWDTPKSRFAYPVHPFFKFQTVEQLAEAVAGGRGAVGVERISQIWSQDWHTRYKNFLVAVDAVAPHAGS</sequence>
<keyword evidence="2" id="KW-1185">Reference proteome</keyword>
<name>A0ABT1ZN19_9BURK</name>
<dbReference type="Proteomes" id="UP001204151">
    <property type="component" value="Unassembled WGS sequence"/>
</dbReference>
<proteinExistence type="predicted"/>
<comment type="caution">
    <text evidence="1">The sequence shown here is derived from an EMBL/GenBank/DDBJ whole genome shotgun (WGS) entry which is preliminary data.</text>
</comment>
<reference evidence="1 2" key="1">
    <citation type="submission" date="2022-08" db="EMBL/GenBank/DDBJ databases">
        <title>Reclassification of Massilia species as members of the genera Telluria, Duganella, Pseudoduganella, Mokoshia gen. nov. and Zemynaea gen. nov. using orthogonal and non-orthogonal genome-based approaches.</title>
        <authorList>
            <person name="Bowman J.P."/>
        </authorList>
    </citation>
    <scope>NUCLEOTIDE SEQUENCE [LARGE SCALE GENOMIC DNA]</scope>
    <source>
        <strain evidence="1 2">JCM 31316</strain>
    </source>
</reference>
<gene>
    <name evidence="1" type="ORF">NX784_06780</name>
</gene>
<organism evidence="1 2">
    <name type="scientific">Massilia pinisoli</name>
    <dbReference type="NCBI Taxonomy" id="1772194"/>
    <lineage>
        <taxon>Bacteria</taxon>
        <taxon>Pseudomonadati</taxon>
        <taxon>Pseudomonadota</taxon>
        <taxon>Betaproteobacteria</taxon>
        <taxon>Burkholderiales</taxon>
        <taxon>Oxalobacteraceae</taxon>
        <taxon>Telluria group</taxon>
        <taxon>Massilia</taxon>
    </lineage>
</organism>
<dbReference type="RefSeq" id="WP_258815902.1">
    <property type="nucleotide sequence ID" value="NZ_JANUGW010000004.1"/>
</dbReference>
<evidence type="ECO:0008006" key="3">
    <source>
        <dbReference type="Google" id="ProtNLM"/>
    </source>
</evidence>
<protein>
    <recommendedName>
        <fullName evidence="3">Capsular polysaccharide biosynthesis protein</fullName>
    </recommendedName>
</protein>
<dbReference type="InterPro" id="IPR043148">
    <property type="entry name" value="TagF_C"/>
</dbReference>